<protein>
    <submittedName>
        <fullName evidence="1">Uncharacterized protein</fullName>
    </submittedName>
</protein>
<gene>
    <name evidence="1" type="ORF">LPTSP2_26990</name>
</gene>
<dbReference type="RefSeq" id="WP_108960338.1">
    <property type="nucleotide sequence ID" value="NZ_BFAZ01000009.1"/>
</dbReference>
<reference evidence="2" key="1">
    <citation type="journal article" date="2019" name="Microbiol. Immunol.">
        <title>Molecular and phenotypic characterization of Leptospira johnsonii sp. nov., Leptospira ellinghausenii sp. nov. and Leptospira ryugenii sp. nov. isolated from soil and water in Japan.</title>
        <authorList>
            <person name="Masuzawa T."/>
            <person name="Saito M."/>
            <person name="Nakao R."/>
            <person name="Nikaido Y."/>
            <person name="Matsumoto M."/>
            <person name="Ogawa M."/>
            <person name="Yokoyama M."/>
            <person name="Hidaka Y."/>
            <person name="Tomita J."/>
            <person name="Sakakibara K."/>
            <person name="Suzuki K."/>
            <person name="Yasuda S."/>
            <person name="Sato H."/>
            <person name="Yamaguchi M."/>
            <person name="Yoshida S.I."/>
            <person name="Koizumi N."/>
            <person name="Kawamura Y."/>
        </authorList>
    </citation>
    <scope>NUCLEOTIDE SEQUENCE [LARGE SCALE GENOMIC DNA]</scope>
    <source>
        <strain evidence="2">E18</strain>
    </source>
</reference>
<dbReference type="OrthoDB" id="339984at2"/>
<dbReference type="Proteomes" id="UP000245206">
    <property type="component" value="Unassembled WGS sequence"/>
</dbReference>
<dbReference type="EMBL" id="BFAZ01000009">
    <property type="protein sequence ID" value="GBF43402.1"/>
    <property type="molecule type" value="Genomic_DNA"/>
</dbReference>
<name>A0A2P2DFJ5_9LEPT</name>
<dbReference type="AlphaFoldDB" id="A0A2P2DFJ5"/>
<proteinExistence type="predicted"/>
<evidence type="ECO:0000313" key="2">
    <source>
        <dbReference type="Proteomes" id="UP000245206"/>
    </source>
</evidence>
<organism evidence="1 2">
    <name type="scientific">Leptospira ellinghausenii</name>
    <dbReference type="NCBI Taxonomy" id="1917822"/>
    <lineage>
        <taxon>Bacteria</taxon>
        <taxon>Pseudomonadati</taxon>
        <taxon>Spirochaetota</taxon>
        <taxon>Spirochaetia</taxon>
        <taxon>Leptospirales</taxon>
        <taxon>Leptospiraceae</taxon>
        <taxon>Leptospira</taxon>
    </lineage>
</organism>
<sequence>MKVQDYRSINRMLGDVSGKNKSGDVYVDNLHSPYIQFSDRFTIHGTSITEPEFGDIKDFVQTVIKFLPEAVEGTSLLPEPRPKRETGKLFFVRPMMFGPYQFLYVFSVDMLYLGGAKSEEIKRPGSQNMTPTIVTDRLYFQVKVIPIKTLKEEGENVLDFEAKRFQGGEFRVESERDENKPIRKFSEIFDEIDFSDTESKIREELGITTDIWKLGRIYSPIGIDYLSLSLRFLNPSLPKTIYQFKKFYQILENTNQTIPEETLKSFHEYLSSFEVERTVSKSGNILWKVNQNLTDNG</sequence>
<evidence type="ECO:0000313" key="1">
    <source>
        <dbReference type="EMBL" id="GBF43402.1"/>
    </source>
</evidence>
<comment type="caution">
    <text evidence="1">The sequence shown here is derived from an EMBL/GenBank/DDBJ whole genome shotgun (WGS) entry which is preliminary data.</text>
</comment>
<accession>A0A2P2DFJ5</accession>
<dbReference type="NCBIfam" id="NF047504">
    <property type="entry name" value="LIC_10030_fam"/>
    <property type="match status" value="1"/>
</dbReference>
<keyword evidence="2" id="KW-1185">Reference proteome</keyword>